<evidence type="ECO:0000313" key="2">
    <source>
        <dbReference type="Proteomes" id="UP000642748"/>
    </source>
</evidence>
<dbReference type="EMBL" id="BONZ01000001">
    <property type="protein sequence ID" value="GIH11934.1"/>
    <property type="molecule type" value="Genomic_DNA"/>
</dbReference>
<dbReference type="Proteomes" id="UP000642748">
    <property type="component" value="Unassembled WGS sequence"/>
</dbReference>
<evidence type="ECO:0008006" key="3">
    <source>
        <dbReference type="Google" id="ProtNLM"/>
    </source>
</evidence>
<dbReference type="AlphaFoldDB" id="A0A8J3VM44"/>
<comment type="caution">
    <text evidence="1">The sequence shown here is derived from an EMBL/GenBank/DDBJ whole genome shotgun (WGS) entry which is preliminary data.</text>
</comment>
<sequence length="90" mass="9983">MVTNAEVFKYLETVDFPAEKDAIVAEAERQGAPGEVLRALRAMPPVEYGNRNEVLKSAGTELHPEVGVAERAIKARDKTHQNVTEPLRQQ</sequence>
<evidence type="ECO:0000313" key="1">
    <source>
        <dbReference type="EMBL" id="GIH11934.1"/>
    </source>
</evidence>
<dbReference type="RefSeq" id="WP_203915660.1">
    <property type="nucleotide sequence ID" value="NZ_BONZ01000001.1"/>
</dbReference>
<proteinExistence type="predicted"/>
<keyword evidence="2" id="KW-1185">Reference proteome</keyword>
<accession>A0A8J3VM44</accession>
<name>A0A8J3VM44_9ACTN</name>
<protein>
    <recommendedName>
        <fullName evidence="3">DUF2795 domain-containing protein</fullName>
    </recommendedName>
</protein>
<dbReference type="Pfam" id="PF11387">
    <property type="entry name" value="DUF2795"/>
    <property type="match status" value="1"/>
</dbReference>
<reference evidence="1" key="1">
    <citation type="submission" date="2021-01" db="EMBL/GenBank/DDBJ databases">
        <title>Whole genome shotgun sequence of Rugosimonospora africana NBRC 104875.</title>
        <authorList>
            <person name="Komaki H."/>
            <person name="Tamura T."/>
        </authorList>
    </citation>
    <scope>NUCLEOTIDE SEQUENCE</scope>
    <source>
        <strain evidence="1">NBRC 104875</strain>
    </source>
</reference>
<organism evidence="1 2">
    <name type="scientific">Rugosimonospora africana</name>
    <dbReference type="NCBI Taxonomy" id="556532"/>
    <lineage>
        <taxon>Bacteria</taxon>
        <taxon>Bacillati</taxon>
        <taxon>Actinomycetota</taxon>
        <taxon>Actinomycetes</taxon>
        <taxon>Micromonosporales</taxon>
        <taxon>Micromonosporaceae</taxon>
        <taxon>Rugosimonospora</taxon>
    </lineage>
</organism>
<gene>
    <name evidence="1" type="ORF">Raf01_01060</name>
</gene>
<dbReference type="InterPro" id="IPR021527">
    <property type="entry name" value="DUF2795"/>
</dbReference>